<accession>A0A8H7R4B8</accession>
<reference evidence="4" key="1">
    <citation type="submission" date="2020-12" db="EMBL/GenBank/DDBJ databases">
        <title>Metabolic potential, ecology and presence of endohyphal bacteria is reflected in genomic diversity of Mucoromycotina.</title>
        <authorList>
            <person name="Muszewska A."/>
            <person name="Okrasinska A."/>
            <person name="Steczkiewicz K."/>
            <person name="Drgas O."/>
            <person name="Orlowska M."/>
            <person name="Perlinska-Lenart U."/>
            <person name="Aleksandrzak-Piekarczyk T."/>
            <person name="Szatraj K."/>
            <person name="Zielenkiewicz U."/>
            <person name="Pilsyk S."/>
            <person name="Malc E."/>
            <person name="Mieczkowski P."/>
            <person name="Kruszewska J.S."/>
            <person name="Biernat P."/>
            <person name="Pawlowska J."/>
        </authorList>
    </citation>
    <scope>NUCLEOTIDE SEQUENCE</scope>
    <source>
        <strain evidence="4">WA0000017839</strain>
    </source>
</reference>
<protein>
    <recommendedName>
        <fullName evidence="3">Disease resistance R13L4/SHOC-2-like LRR domain-containing protein</fullName>
    </recommendedName>
</protein>
<dbReference type="InterPro" id="IPR032675">
    <property type="entry name" value="LRR_dom_sf"/>
</dbReference>
<sequence length="263" mass="30271">MSRENQKSVTLWYLGGCSATFYELRDDGKIPISTVEFRDKAFLAFRQVDILTIAPPAVQFLRNLTSLQIQNNHLCTLPSEIWRLTNLQLLNVGHNRLSELPIEIGLLSNLKELYVHHNEIKVIPSQVSNMTDLTVLDLTDNQLNYLPAEVTRMELKNLWIDNNPFQLVESKKNEFISLKTICLQIIGTICLQDEVSRQTIQQEVDLLQPFPELSINDPQLLAKCFHCDQYLFHSNLNYFKPGKIPLLYKACSQQCLINIIGRD</sequence>
<dbReference type="InterPro" id="IPR050216">
    <property type="entry name" value="LRR_domain-containing"/>
</dbReference>
<dbReference type="SUPFAM" id="SSF52058">
    <property type="entry name" value="L domain-like"/>
    <property type="match status" value="1"/>
</dbReference>
<evidence type="ECO:0000256" key="2">
    <source>
        <dbReference type="ARBA" id="ARBA00022737"/>
    </source>
</evidence>
<dbReference type="InterPro" id="IPR055414">
    <property type="entry name" value="LRR_R13L4/SHOC2-like"/>
</dbReference>
<name>A0A8H7R4B8_9FUNG</name>
<dbReference type="Gene3D" id="3.80.10.10">
    <property type="entry name" value="Ribonuclease Inhibitor"/>
    <property type="match status" value="1"/>
</dbReference>
<gene>
    <name evidence="4" type="ORF">INT47_011729</name>
</gene>
<dbReference type="Pfam" id="PF23598">
    <property type="entry name" value="LRR_14"/>
    <property type="match status" value="1"/>
</dbReference>
<evidence type="ECO:0000313" key="4">
    <source>
        <dbReference type="EMBL" id="KAG2203635.1"/>
    </source>
</evidence>
<dbReference type="Proteomes" id="UP000603453">
    <property type="component" value="Unassembled WGS sequence"/>
</dbReference>
<evidence type="ECO:0000256" key="1">
    <source>
        <dbReference type="ARBA" id="ARBA00022614"/>
    </source>
</evidence>
<dbReference type="AlphaFoldDB" id="A0A8H7R4B8"/>
<proteinExistence type="predicted"/>
<keyword evidence="1" id="KW-0433">Leucine-rich repeat</keyword>
<dbReference type="PANTHER" id="PTHR48051:SF1">
    <property type="entry name" value="RAS SUPPRESSOR PROTEIN 1"/>
    <property type="match status" value="1"/>
</dbReference>
<keyword evidence="2" id="KW-0677">Repeat</keyword>
<dbReference type="PROSITE" id="PS51450">
    <property type="entry name" value="LRR"/>
    <property type="match status" value="2"/>
</dbReference>
<dbReference type="OrthoDB" id="1394818at2759"/>
<evidence type="ECO:0000259" key="3">
    <source>
        <dbReference type="Pfam" id="PF23598"/>
    </source>
</evidence>
<feature type="domain" description="Disease resistance R13L4/SHOC-2-like LRR" evidence="3">
    <location>
        <begin position="61"/>
        <end position="160"/>
    </location>
</feature>
<organism evidence="4 5">
    <name type="scientific">Mucor saturninus</name>
    <dbReference type="NCBI Taxonomy" id="64648"/>
    <lineage>
        <taxon>Eukaryota</taxon>
        <taxon>Fungi</taxon>
        <taxon>Fungi incertae sedis</taxon>
        <taxon>Mucoromycota</taxon>
        <taxon>Mucoromycotina</taxon>
        <taxon>Mucoromycetes</taxon>
        <taxon>Mucorales</taxon>
        <taxon>Mucorineae</taxon>
        <taxon>Mucoraceae</taxon>
        <taxon>Mucor</taxon>
    </lineage>
</organism>
<evidence type="ECO:0000313" key="5">
    <source>
        <dbReference type="Proteomes" id="UP000603453"/>
    </source>
</evidence>
<keyword evidence="5" id="KW-1185">Reference proteome</keyword>
<dbReference type="EMBL" id="JAEPRD010000050">
    <property type="protein sequence ID" value="KAG2203635.1"/>
    <property type="molecule type" value="Genomic_DNA"/>
</dbReference>
<comment type="caution">
    <text evidence="4">The sequence shown here is derived from an EMBL/GenBank/DDBJ whole genome shotgun (WGS) entry which is preliminary data.</text>
</comment>
<dbReference type="InterPro" id="IPR001611">
    <property type="entry name" value="Leu-rich_rpt"/>
</dbReference>
<dbReference type="PANTHER" id="PTHR48051">
    <property type="match status" value="1"/>
</dbReference>
<dbReference type="GO" id="GO:0005737">
    <property type="term" value="C:cytoplasm"/>
    <property type="evidence" value="ECO:0007669"/>
    <property type="project" value="TreeGrafter"/>
</dbReference>
<dbReference type="SMART" id="SM00369">
    <property type="entry name" value="LRR_TYP"/>
    <property type="match status" value="4"/>
</dbReference>
<dbReference type="InterPro" id="IPR003591">
    <property type="entry name" value="Leu-rich_rpt_typical-subtyp"/>
</dbReference>